<gene>
    <name evidence="1" type="ORF">J4215_06395</name>
</gene>
<dbReference type="Gene3D" id="3.40.50.300">
    <property type="entry name" value="P-loop containing nucleotide triphosphate hydrolases"/>
    <property type="match status" value="1"/>
</dbReference>
<dbReference type="InterPro" id="IPR027417">
    <property type="entry name" value="P-loop_NTPase"/>
</dbReference>
<dbReference type="EMBL" id="JAGVWC010000014">
    <property type="protein sequence ID" value="MBS3062183.1"/>
    <property type="molecule type" value="Genomic_DNA"/>
</dbReference>
<organism evidence="1 2">
    <name type="scientific">Candidatus Iainarchaeum sp</name>
    <dbReference type="NCBI Taxonomy" id="3101447"/>
    <lineage>
        <taxon>Archaea</taxon>
        <taxon>Candidatus Iainarchaeota</taxon>
        <taxon>Candidatus Iainarchaeia</taxon>
        <taxon>Candidatus Iainarchaeales</taxon>
        <taxon>Candidatus Iainarchaeaceae</taxon>
        <taxon>Candidatus Iainarchaeum</taxon>
    </lineage>
</organism>
<evidence type="ECO:0008006" key="3">
    <source>
        <dbReference type="Google" id="ProtNLM"/>
    </source>
</evidence>
<proteinExistence type="predicted"/>
<evidence type="ECO:0000313" key="2">
    <source>
        <dbReference type="Proteomes" id="UP000675968"/>
    </source>
</evidence>
<sequence>MTDPVDLEAYLDPNKRIQMKLEMSLSGLGKTGVVLAIIDAIEYSDANAGLVRYFEKADMPGVIVSVNKPLVDLICKLPPTPFVQNKIEFVDCISQMSGAPELEGPHYNYLESPQQLVELSVLLNKLFQKIEGNKFLVVDSLSTLLIYNKPEAITKFVHSIANKIRTEKVLGVLLIIKTEDNMDVIKILSQFSDSVIEVRDHQASLK</sequence>
<dbReference type="Proteomes" id="UP000675968">
    <property type="component" value="Unassembled WGS sequence"/>
</dbReference>
<reference evidence="1" key="1">
    <citation type="submission" date="2021-03" db="EMBL/GenBank/DDBJ databases">
        <authorList>
            <person name="Jaffe A."/>
        </authorList>
    </citation>
    <scope>NUCLEOTIDE SEQUENCE</scope>
    <source>
        <strain evidence="1">RIFCSPLOWO2_01_FULL_AR10_48_17</strain>
    </source>
</reference>
<dbReference type="AlphaFoldDB" id="A0A8T4L4D4"/>
<accession>A0A8T4L4D4</accession>
<dbReference type="InterPro" id="IPR055927">
    <property type="entry name" value="DUF7504"/>
</dbReference>
<comment type="caution">
    <text evidence="1">The sequence shown here is derived from an EMBL/GenBank/DDBJ whole genome shotgun (WGS) entry which is preliminary data.</text>
</comment>
<dbReference type="Pfam" id="PF24336">
    <property type="entry name" value="DUF7504"/>
    <property type="match status" value="1"/>
</dbReference>
<reference evidence="1" key="2">
    <citation type="submission" date="2021-05" db="EMBL/GenBank/DDBJ databases">
        <title>Protein family content uncovers lineage relationships and bacterial pathway maintenance mechanisms in DPANN archaea.</title>
        <authorList>
            <person name="Castelle C.J."/>
            <person name="Meheust R."/>
            <person name="Jaffe A.L."/>
            <person name="Seitz K."/>
            <person name="Gong X."/>
            <person name="Baker B.J."/>
            <person name="Banfield J.F."/>
        </authorList>
    </citation>
    <scope>NUCLEOTIDE SEQUENCE</scope>
    <source>
        <strain evidence="1">RIFCSPLOWO2_01_FULL_AR10_48_17</strain>
    </source>
</reference>
<evidence type="ECO:0000313" key="1">
    <source>
        <dbReference type="EMBL" id="MBS3062183.1"/>
    </source>
</evidence>
<protein>
    <recommendedName>
        <fullName evidence="3">KaiC-like domain-containing protein</fullName>
    </recommendedName>
</protein>
<name>A0A8T4L4D4_9ARCH</name>